<dbReference type="RefSeq" id="WP_002697574.1">
    <property type="nucleotide sequence ID" value="NZ_AAWS01000014.1"/>
</dbReference>
<protein>
    <submittedName>
        <fullName evidence="1">Uncharacterized protein</fullName>
    </submittedName>
</protein>
<sequence length="118" mass="13655">MKQDIPNHFIEVYQTPNGAVYQSNKDRCFWVEFNGVITSYKVLCFYKFKKAVDNIDLDLMANNSDAVYDYEIIAPCSCERCYVLTLTEIAELKELLSGAKVMLELNSILYERLYSVLV</sequence>
<dbReference type="Pfam" id="PF20391">
    <property type="entry name" value="DUF6686"/>
    <property type="match status" value="1"/>
</dbReference>
<evidence type="ECO:0000313" key="1">
    <source>
        <dbReference type="EMBL" id="EAY28793.1"/>
    </source>
</evidence>
<organism evidence="1 2">
    <name type="scientific">Microscilla marina ATCC 23134</name>
    <dbReference type="NCBI Taxonomy" id="313606"/>
    <lineage>
        <taxon>Bacteria</taxon>
        <taxon>Pseudomonadati</taxon>
        <taxon>Bacteroidota</taxon>
        <taxon>Cytophagia</taxon>
        <taxon>Cytophagales</taxon>
        <taxon>Microscillaceae</taxon>
        <taxon>Microscilla</taxon>
    </lineage>
</organism>
<comment type="caution">
    <text evidence="1">The sequence shown here is derived from an EMBL/GenBank/DDBJ whole genome shotgun (WGS) entry which is preliminary data.</text>
</comment>
<dbReference type="InterPro" id="IPR046508">
    <property type="entry name" value="DUF6686"/>
</dbReference>
<reference evidence="1 2" key="1">
    <citation type="submission" date="2007-01" db="EMBL/GenBank/DDBJ databases">
        <authorList>
            <person name="Haygood M."/>
            <person name="Podell S."/>
            <person name="Anderson C."/>
            <person name="Hopkinson B."/>
            <person name="Roe K."/>
            <person name="Barbeau K."/>
            <person name="Gaasterland T."/>
            <person name="Ferriera S."/>
            <person name="Johnson J."/>
            <person name="Kravitz S."/>
            <person name="Beeson K."/>
            <person name="Sutton G."/>
            <person name="Rogers Y.-H."/>
            <person name="Friedman R."/>
            <person name="Frazier M."/>
            <person name="Venter J.C."/>
        </authorList>
    </citation>
    <scope>NUCLEOTIDE SEQUENCE [LARGE SCALE GENOMIC DNA]</scope>
    <source>
        <strain evidence="1 2">ATCC 23134</strain>
    </source>
</reference>
<name>A1ZLN9_MICM2</name>
<dbReference type="eggNOG" id="ENOG50331HT">
    <property type="taxonomic scope" value="Bacteria"/>
</dbReference>
<dbReference type="Proteomes" id="UP000004095">
    <property type="component" value="Unassembled WGS sequence"/>
</dbReference>
<proteinExistence type="predicted"/>
<accession>A1ZLN9</accession>
<dbReference type="EMBL" id="AAWS01000014">
    <property type="protein sequence ID" value="EAY28793.1"/>
    <property type="molecule type" value="Genomic_DNA"/>
</dbReference>
<gene>
    <name evidence="1" type="ORF">M23134_07891</name>
</gene>
<dbReference type="OrthoDB" id="1442094at2"/>
<keyword evidence="2" id="KW-1185">Reference proteome</keyword>
<evidence type="ECO:0000313" key="2">
    <source>
        <dbReference type="Proteomes" id="UP000004095"/>
    </source>
</evidence>
<dbReference type="AlphaFoldDB" id="A1ZLN9"/>